<proteinExistence type="predicted"/>
<dbReference type="PANTHER" id="PTHR45772">
    <property type="entry name" value="CONSERVED COMPONENT OF ABC TRANSPORTER FOR NATURAL AMINO ACIDS-RELATED"/>
    <property type="match status" value="1"/>
</dbReference>
<evidence type="ECO:0000313" key="6">
    <source>
        <dbReference type="Proteomes" id="UP000277007"/>
    </source>
</evidence>
<dbReference type="Proteomes" id="UP000277007">
    <property type="component" value="Unassembled WGS sequence"/>
</dbReference>
<dbReference type="PANTHER" id="PTHR45772:SF3">
    <property type="entry name" value="ABC TRANSPORTER ATP-BINDING PROTEIN"/>
    <property type="match status" value="1"/>
</dbReference>
<keyword evidence="6" id="KW-1185">Reference proteome</keyword>
<organism evidence="5 6">
    <name type="scientific">Azospirillum griseum</name>
    <dbReference type="NCBI Taxonomy" id="2496639"/>
    <lineage>
        <taxon>Bacteria</taxon>
        <taxon>Pseudomonadati</taxon>
        <taxon>Pseudomonadota</taxon>
        <taxon>Alphaproteobacteria</taxon>
        <taxon>Rhodospirillales</taxon>
        <taxon>Azospirillaceae</taxon>
        <taxon>Azospirillum</taxon>
    </lineage>
</organism>
<evidence type="ECO:0000313" key="5">
    <source>
        <dbReference type="EMBL" id="RTR11624.1"/>
    </source>
</evidence>
<name>A0A3S0KU50_9PROT</name>
<sequence length="54" mass="5929">MTIILEARGLMKEFKGFVAVKEVNLQVRRGTIHALIGPNGAGKSTVFNLLTKFL</sequence>
<dbReference type="AlphaFoldDB" id="A0A3S0KU50"/>
<evidence type="ECO:0000259" key="4">
    <source>
        <dbReference type="Pfam" id="PF00005"/>
    </source>
</evidence>
<dbReference type="GO" id="GO:0016887">
    <property type="term" value="F:ATP hydrolysis activity"/>
    <property type="evidence" value="ECO:0007669"/>
    <property type="project" value="InterPro"/>
</dbReference>
<evidence type="ECO:0000256" key="1">
    <source>
        <dbReference type="ARBA" id="ARBA00022448"/>
    </source>
</evidence>
<dbReference type="GO" id="GO:0005886">
    <property type="term" value="C:plasma membrane"/>
    <property type="evidence" value="ECO:0007669"/>
    <property type="project" value="TreeGrafter"/>
</dbReference>
<evidence type="ECO:0000256" key="2">
    <source>
        <dbReference type="ARBA" id="ARBA00022741"/>
    </source>
</evidence>
<dbReference type="InterPro" id="IPR051120">
    <property type="entry name" value="ABC_AA/LPS_Transport"/>
</dbReference>
<dbReference type="Pfam" id="PF00005">
    <property type="entry name" value="ABC_tran"/>
    <property type="match status" value="1"/>
</dbReference>
<dbReference type="Gene3D" id="3.40.50.300">
    <property type="entry name" value="P-loop containing nucleotide triphosphate hydrolases"/>
    <property type="match status" value="1"/>
</dbReference>
<dbReference type="OrthoDB" id="9806149at2"/>
<dbReference type="EMBL" id="RXMA01000073">
    <property type="protein sequence ID" value="RTR11624.1"/>
    <property type="molecule type" value="Genomic_DNA"/>
</dbReference>
<protein>
    <submittedName>
        <fullName evidence="5">ATP-binding cassette domain-containing protein</fullName>
    </submittedName>
</protein>
<dbReference type="InterPro" id="IPR027417">
    <property type="entry name" value="P-loop_NTPase"/>
</dbReference>
<reference evidence="5 6" key="1">
    <citation type="submission" date="2018-12" db="EMBL/GenBank/DDBJ databases">
        <authorList>
            <person name="Yang Y."/>
        </authorList>
    </citation>
    <scope>NUCLEOTIDE SEQUENCE [LARGE SCALE GENOMIC DNA]</scope>
    <source>
        <strain evidence="5 6">L-25-5w-1</strain>
    </source>
</reference>
<feature type="domain" description="ABC transporter" evidence="4">
    <location>
        <begin position="20"/>
        <end position="53"/>
    </location>
</feature>
<comment type="caution">
    <text evidence="5">The sequence shown here is derived from an EMBL/GenBank/DDBJ whole genome shotgun (WGS) entry which is preliminary data.</text>
</comment>
<dbReference type="GO" id="GO:0005524">
    <property type="term" value="F:ATP binding"/>
    <property type="evidence" value="ECO:0007669"/>
    <property type="project" value="UniProtKB-KW"/>
</dbReference>
<keyword evidence="3 5" id="KW-0067">ATP-binding</keyword>
<dbReference type="InterPro" id="IPR003439">
    <property type="entry name" value="ABC_transporter-like_ATP-bd"/>
</dbReference>
<evidence type="ECO:0000256" key="3">
    <source>
        <dbReference type="ARBA" id="ARBA00022840"/>
    </source>
</evidence>
<keyword evidence="2" id="KW-0547">Nucleotide-binding</keyword>
<accession>A0A3S0KU50</accession>
<dbReference type="RefSeq" id="WP_126620775.1">
    <property type="nucleotide sequence ID" value="NZ_RXMA01000073.1"/>
</dbReference>
<gene>
    <name evidence="5" type="ORF">EJ903_26015</name>
</gene>
<feature type="non-terminal residue" evidence="5">
    <location>
        <position position="54"/>
    </location>
</feature>
<keyword evidence="1" id="KW-0813">Transport</keyword>
<dbReference type="SUPFAM" id="SSF52540">
    <property type="entry name" value="P-loop containing nucleoside triphosphate hydrolases"/>
    <property type="match status" value="1"/>
</dbReference>